<dbReference type="GO" id="GO:0005737">
    <property type="term" value="C:cytoplasm"/>
    <property type="evidence" value="ECO:0007669"/>
    <property type="project" value="TreeGrafter"/>
</dbReference>
<keyword evidence="2 7" id="KW-0812">Transmembrane</keyword>
<dbReference type="GO" id="GO:0005375">
    <property type="term" value="F:copper ion transmembrane transporter activity"/>
    <property type="evidence" value="ECO:0007669"/>
    <property type="project" value="InterPro"/>
</dbReference>
<reference evidence="9 10" key="1">
    <citation type="submission" date="2020-04" db="EMBL/GenBank/DDBJ databases">
        <title>Perkinsus chesapeaki whole genome sequence.</title>
        <authorList>
            <person name="Bogema D.R."/>
        </authorList>
    </citation>
    <scope>NUCLEOTIDE SEQUENCE [LARGE SCALE GENOMIC DNA]</scope>
    <source>
        <strain evidence="9">ATCC PRA-425</strain>
    </source>
</reference>
<feature type="signal peptide" evidence="8">
    <location>
        <begin position="1"/>
        <end position="22"/>
    </location>
</feature>
<dbReference type="GO" id="GO:0000146">
    <property type="term" value="F:microfilament motor activity"/>
    <property type="evidence" value="ECO:0007669"/>
    <property type="project" value="TreeGrafter"/>
</dbReference>
<feature type="region of interest" description="Disordered" evidence="6">
    <location>
        <begin position="510"/>
        <end position="531"/>
    </location>
</feature>
<evidence type="ECO:0000313" key="9">
    <source>
        <dbReference type="EMBL" id="KAF4673586.1"/>
    </source>
</evidence>
<feature type="coiled-coil region" evidence="5">
    <location>
        <begin position="729"/>
        <end position="777"/>
    </location>
</feature>
<feature type="region of interest" description="Disordered" evidence="6">
    <location>
        <begin position="704"/>
        <end position="726"/>
    </location>
</feature>
<evidence type="ECO:0000256" key="8">
    <source>
        <dbReference type="SAM" id="SignalP"/>
    </source>
</evidence>
<evidence type="ECO:0000256" key="5">
    <source>
        <dbReference type="SAM" id="Coils"/>
    </source>
</evidence>
<comment type="caution">
    <text evidence="9">The sequence shown here is derived from an EMBL/GenBank/DDBJ whole genome shotgun (WGS) entry which is preliminary data.</text>
</comment>
<comment type="subcellular location">
    <subcellularLocation>
        <location evidence="1">Membrane</location>
    </subcellularLocation>
</comment>
<evidence type="ECO:0000256" key="3">
    <source>
        <dbReference type="ARBA" id="ARBA00022989"/>
    </source>
</evidence>
<proteinExistence type="predicted"/>
<dbReference type="GO" id="GO:0051015">
    <property type="term" value="F:actin filament binding"/>
    <property type="evidence" value="ECO:0007669"/>
    <property type="project" value="TreeGrafter"/>
</dbReference>
<keyword evidence="3 7" id="KW-1133">Transmembrane helix</keyword>
<feature type="chain" id="PRO_5029856532" evidence="8">
    <location>
        <begin position="23"/>
        <end position="1295"/>
    </location>
</feature>
<dbReference type="GO" id="GO:0016460">
    <property type="term" value="C:myosin II complex"/>
    <property type="evidence" value="ECO:0007669"/>
    <property type="project" value="TreeGrafter"/>
</dbReference>
<sequence>MVHATGRRLLLGITLAVKASWGSIVEYGSIGHGAAIDKAALTRGTFIVTGIPAEFTSARARITNQLTTECKETIFGFRDETKQTLALYAGETSQVPDCLSLTDILTVDSVMQKVSQRLAEELDVTLLVGDYEPHVTLEVGQRLSRLAEIIAVDGGRHHLDHWNLYKKPVNSSSSSSGDAVEKEEPVEMHADMGLFLLLSLPRGDKALHFAEGPVELPGTGDSLVVIFGEALRSWLAPGIDVTAALHKVVVPADGSSGPRVVFGRMMMAPPTAINSAGLAYQQFFMAPQAFQSRRMLSQCAAGQVYCWLRCMTPPEGCPAENAVCWDFRKSDLCDMSPGKMNPDCALRHVFSLSIDVTAEETVKEDNFCESSTDMIMSGFQFLWSEHRTCIILFLHPLVLNTRLKFALGMLAVFCLGIVAEASMRLRKRTENSLSTSRSTLRGKMILVLLFSINLILAYMAMLVAMTYSAELFLSVVLGVAVGRIFLSNDQRGDYRSDAVDPCCAALSSDGTEAAGSISPHRRRSSDPSQEVYEHLVTPETVEEGVCPTIHILSSYPMFYRHPGNSYVTQSGQHLQHFQSAVPGGGGVHYIQQQQQHPQPVRSVSGQVPSSNYVRQYAPVNGSANNMSSMSNAPPTHHTTSHLSPRPPQYAQHQQLPHYTTTGAQHQTTTSQNSSNNKQNGQPVNQLPRVQVVNRASSMNMSAMDQSGLHGHQQQHASQRGEDLERALGKRECSAEVDRVREKLESVERKLQDAGTRLQQKEEEAKRLRADIESYKVSEGQFKAALSKLRAENESLATAASASRGPDPKVAELSRRLEGRTAELKRTQNELSSAEERLRRSKQELETTISTLKETKEELESMKSHFEAQNQEQSMLVTETEALRAHIDKMEEALQSAAQENQMLQVELNSFTTERSELKVLQEQLRNVEHERDLAMATKDTIVARESALRMDLEASKKEAIQAIHRAELAETAAEGRAIKEQVGKTSNLSHLKQSTTGSQSDGGDSSAAAAMVRKNRELEDLREQLDDAHHEIASLKTERDALEEARRAAEEKLLNINMSVTEASSKNKIVGKLHAEVSDLKREIGRLQDELSRYKDMSRNKENRASEFNIGFKSKYLNVTGADLNATLSDIDGGRYSKVTGSPFADTPAPQKTQRAVPSDSSFIKSPPSSKKHGGRHSSGGGKKSKDSPVKIVRARGLLNNLTDSDPIIAKAVSDDREAKGLSKEECYELIEKLMANHEIPVRVKRVTCTQVFRTIVDNISQPPPANLPSAFALDYCKKAGMQLDRLRLHPKLGS</sequence>
<dbReference type="Gene3D" id="1.10.287.1490">
    <property type="match status" value="1"/>
</dbReference>
<feature type="transmembrane region" description="Helical" evidence="7">
    <location>
        <begin position="405"/>
        <end position="423"/>
    </location>
</feature>
<feature type="compositionally biased region" description="Low complexity" evidence="6">
    <location>
        <begin position="993"/>
        <end position="1008"/>
    </location>
</feature>
<feature type="coiled-coil region" evidence="5">
    <location>
        <begin position="809"/>
        <end position="937"/>
    </location>
</feature>
<dbReference type="OrthoDB" id="445605at2759"/>
<feature type="compositionally biased region" description="Low complexity" evidence="6">
    <location>
        <begin position="659"/>
        <end position="679"/>
    </location>
</feature>
<accession>A0A7J6MQA8</accession>
<keyword evidence="4 7" id="KW-0472">Membrane</keyword>
<feature type="region of interest" description="Disordered" evidence="6">
    <location>
        <begin position="981"/>
        <end position="1008"/>
    </location>
</feature>
<evidence type="ECO:0000256" key="4">
    <source>
        <dbReference type="ARBA" id="ARBA00023136"/>
    </source>
</evidence>
<dbReference type="GO" id="GO:0032982">
    <property type="term" value="C:myosin filament"/>
    <property type="evidence" value="ECO:0007669"/>
    <property type="project" value="TreeGrafter"/>
</dbReference>
<feature type="region of interest" description="Disordered" evidence="6">
    <location>
        <begin position="580"/>
        <end position="686"/>
    </location>
</feature>
<evidence type="ECO:0000256" key="1">
    <source>
        <dbReference type="ARBA" id="ARBA00004370"/>
    </source>
</evidence>
<evidence type="ECO:0000313" key="10">
    <source>
        <dbReference type="Proteomes" id="UP000591131"/>
    </source>
</evidence>
<keyword evidence="10" id="KW-1185">Reference proteome</keyword>
<evidence type="ECO:0000256" key="2">
    <source>
        <dbReference type="ARBA" id="ARBA00022692"/>
    </source>
</evidence>
<feature type="compositionally biased region" description="Low complexity" evidence="6">
    <location>
        <begin position="620"/>
        <end position="632"/>
    </location>
</feature>
<feature type="region of interest" description="Disordered" evidence="6">
    <location>
        <begin position="1139"/>
        <end position="1190"/>
    </location>
</feature>
<evidence type="ECO:0000256" key="6">
    <source>
        <dbReference type="SAM" id="MobiDB-lite"/>
    </source>
</evidence>
<feature type="compositionally biased region" description="Low complexity" evidence="6">
    <location>
        <begin position="1158"/>
        <end position="1169"/>
    </location>
</feature>
<dbReference type="Pfam" id="PF04145">
    <property type="entry name" value="Ctr"/>
    <property type="match status" value="1"/>
</dbReference>
<dbReference type="PANTHER" id="PTHR45615">
    <property type="entry name" value="MYOSIN HEAVY CHAIN, NON-MUSCLE"/>
    <property type="match status" value="1"/>
</dbReference>
<feature type="compositionally biased region" description="Polar residues" evidence="6">
    <location>
        <begin position="983"/>
        <end position="992"/>
    </location>
</feature>
<name>A0A7J6MQA8_PERCH</name>
<protein>
    <submittedName>
        <fullName evidence="9">Uncharacterized protein</fullName>
    </submittedName>
</protein>
<dbReference type="GO" id="GO:0016020">
    <property type="term" value="C:membrane"/>
    <property type="evidence" value="ECO:0007669"/>
    <property type="project" value="UniProtKB-SubCell"/>
</dbReference>
<dbReference type="Proteomes" id="UP000591131">
    <property type="component" value="Unassembled WGS sequence"/>
</dbReference>
<keyword evidence="8" id="KW-0732">Signal</keyword>
<dbReference type="InterPro" id="IPR007274">
    <property type="entry name" value="Cop_transporter"/>
</dbReference>
<dbReference type="EMBL" id="JAAPAO010000080">
    <property type="protein sequence ID" value="KAF4673586.1"/>
    <property type="molecule type" value="Genomic_DNA"/>
</dbReference>
<feature type="coiled-coil region" evidence="5">
    <location>
        <begin position="1008"/>
        <end position="1104"/>
    </location>
</feature>
<evidence type="ECO:0000256" key="7">
    <source>
        <dbReference type="SAM" id="Phobius"/>
    </source>
</evidence>
<feature type="compositionally biased region" description="Polar residues" evidence="6">
    <location>
        <begin position="601"/>
        <end position="613"/>
    </location>
</feature>
<feature type="transmembrane region" description="Helical" evidence="7">
    <location>
        <begin position="444"/>
        <end position="461"/>
    </location>
</feature>
<gene>
    <name evidence="9" type="ORF">FOL47_010393</name>
</gene>
<organism evidence="9 10">
    <name type="scientific">Perkinsus chesapeaki</name>
    <name type="common">Clam parasite</name>
    <name type="synonym">Perkinsus andrewsi</name>
    <dbReference type="NCBI Taxonomy" id="330153"/>
    <lineage>
        <taxon>Eukaryota</taxon>
        <taxon>Sar</taxon>
        <taxon>Alveolata</taxon>
        <taxon>Perkinsozoa</taxon>
        <taxon>Perkinsea</taxon>
        <taxon>Perkinsida</taxon>
        <taxon>Perkinsidae</taxon>
        <taxon>Perkinsus</taxon>
    </lineage>
</organism>
<keyword evidence="5" id="KW-0175">Coiled coil</keyword>
<dbReference type="PANTHER" id="PTHR45615:SF40">
    <property type="entry name" value="MYOSIN HEAVY CHAIN, NON-MUSCLE"/>
    <property type="match status" value="1"/>
</dbReference>